<dbReference type="InterPro" id="IPR014710">
    <property type="entry name" value="RmlC-like_jellyroll"/>
</dbReference>
<sequence length="272" mass="30141">MPAPVVTTQAASLADVVFWRPANCPGLELRRARYRRHTFAPHWHACWSLGVVLEGCTRFELSGQHWQAEAGDLVLIPPGVVHDCNPAGMMPLGYWMFYLDSTLWPLPEPMPAWQPVWTASPLFSALERMAAVVAAQHTDSSSEVALRALLQQLLAQWPTHTAPSAAALVEPWLLQVAHRLASELTRAVPLAELSAGCGISASHLNRRFAACYGLPPHRYQLQCRLDAAKRLLLDGQAISQVAHTLGFSDQSHFTRWFRRCVGTTPARYQSGH</sequence>
<protein>
    <submittedName>
        <fullName evidence="6">AraC family transcriptional regulator</fullName>
    </submittedName>
</protein>
<dbReference type="Proteomes" id="UP001595692">
    <property type="component" value="Unassembled WGS sequence"/>
</dbReference>
<accession>A0ABV8CJE6</accession>
<keyword evidence="2" id="KW-0238">DNA-binding</keyword>
<dbReference type="SUPFAM" id="SSF51215">
    <property type="entry name" value="Regulatory protein AraC"/>
    <property type="match status" value="1"/>
</dbReference>
<dbReference type="Pfam" id="PF12833">
    <property type="entry name" value="HTH_18"/>
    <property type="match status" value="1"/>
</dbReference>
<name>A0ABV8CJE6_9GAMM</name>
<reference evidence="7" key="1">
    <citation type="journal article" date="2019" name="Int. J. Syst. Evol. Microbiol.">
        <title>The Global Catalogue of Microorganisms (GCM) 10K type strain sequencing project: providing services to taxonomists for standard genome sequencing and annotation.</title>
        <authorList>
            <consortium name="The Broad Institute Genomics Platform"/>
            <consortium name="The Broad Institute Genome Sequencing Center for Infectious Disease"/>
            <person name="Wu L."/>
            <person name="Ma J."/>
        </authorList>
    </citation>
    <scope>NUCLEOTIDE SEQUENCE [LARGE SCALE GENOMIC DNA]</scope>
    <source>
        <strain evidence="7">CCUG 54939</strain>
    </source>
</reference>
<gene>
    <name evidence="6" type="ORF">ACFOSS_01330</name>
</gene>
<feature type="domain" description="HTH araC/xylS-type" evidence="5">
    <location>
        <begin position="174"/>
        <end position="271"/>
    </location>
</feature>
<evidence type="ECO:0000256" key="2">
    <source>
        <dbReference type="ARBA" id="ARBA00023125"/>
    </source>
</evidence>
<dbReference type="Gene3D" id="1.10.10.60">
    <property type="entry name" value="Homeodomain-like"/>
    <property type="match status" value="2"/>
</dbReference>
<keyword evidence="4" id="KW-0804">Transcription</keyword>
<dbReference type="InterPro" id="IPR020449">
    <property type="entry name" value="Tscrpt_reg_AraC-type_HTH"/>
</dbReference>
<dbReference type="SMART" id="SM00342">
    <property type="entry name" value="HTH_ARAC"/>
    <property type="match status" value="1"/>
</dbReference>
<keyword evidence="3" id="KW-0010">Activator</keyword>
<dbReference type="PROSITE" id="PS01124">
    <property type="entry name" value="HTH_ARAC_FAMILY_2"/>
    <property type="match status" value="1"/>
</dbReference>
<dbReference type="RefSeq" id="WP_377150115.1">
    <property type="nucleotide sequence ID" value="NZ_JBHSAF010000001.1"/>
</dbReference>
<dbReference type="Pfam" id="PF02311">
    <property type="entry name" value="AraC_binding"/>
    <property type="match status" value="1"/>
</dbReference>
<evidence type="ECO:0000256" key="3">
    <source>
        <dbReference type="ARBA" id="ARBA00023159"/>
    </source>
</evidence>
<proteinExistence type="predicted"/>
<dbReference type="InterPro" id="IPR009057">
    <property type="entry name" value="Homeodomain-like_sf"/>
</dbReference>
<dbReference type="InterPro" id="IPR003313">
    <property type="entry name" value="AraC-bd"/>
</dbReference>
<keyword evidence="1" id="KW-0805">Transcription regulation</keyword>
<dbReference type="InterPro" id="IPR037923">
    <property type="entry name" value="HTH-like"/>
</dbReference>
<evidence type="ECO:0000313" key="7">
    <source>
        <dbReference type="Proteomes" id="UP001595692"/>
    </source>
</evidence>
<dbReference type="Gene3D" id="2.60.120.10">
    <property type="entry name" value="Jelly Rolls"/>
    <property type="match status" value="1"/>
</dbReference>
<keyword evidence="7" id="KW-1185">Reference proteome</keyword>
<evidence type="ECO:0000256" key="4">
    <source>
        <dbReference type="ARBA" id="ARBA00023163"/>
    </source>
</evidence>
<evidence type="ECO:0000256" key="1">
    <source>
        <dbReference type="ARBA" id="ARBA00023015"/>
    </source>
</evidence>
<dbReference type="PRINTS" id="PR00032">
    <property type="entry name" value="HTHARAC"/>
</dbReference>
<dbReference type="PANTHER" id="PTHR46796">
    <property type="entry name" value="HTH-TYPE TRANSCRIPTIONAL ACTIVATOR RHAS-RELATED"/>
    <property type="match status" value="1"/>
</dbReference>
<evidence type="ECO:0000313" key="6">
    <source>
        <dbReference type="EMBL" id="MFC3912103.1"/>
    </source>
</evidence>
<dbReference type="InterPro" id="IPR018060">
    <property type="entry name" value="HTH_AraC"/>
</dbReference>
<evidence type="ECO:0000259" key="5">
    <source>
        <dbReference type="PROSITE" id="PS01124"/>
    </source>
</evidence>
<organism evidence="6 7">
    <name type="scientific">Pseudaeromonas sharmana</name>
    <dbReference type="NCBI Taxonomy" id="328412"/>
    <lineage>
        <taxon>Bacteria</taxon>
        <taxon>Pseudomonadati</taxon>
        <taxon>Pseudomonadota</taxon>
        <taxon>Gammaproteobacteria</taxon>
        <taxon>Aeromonadales</taxon>
        <taxon>Aeromonadaceae</taxon>
        <taxon>Pseudaeromonas</taxon>
    </lineage>
</organism>
<dbReference type="InterPro" id="IPR018062">
    <property type="entry name" value="HTH_AraC-typ_CS"/>
</dbReference>
<dbReference type="EMBL" id="JBHSAF010000001">
    <property type="protein sequence ID" value="MFC3912103.1"/>
    <property type="molecule type" value="Genomic_DNA"/>
</dbReference>
<comment type="caution">
    <text evidence="6">The sequence shown here is derived from an EMBL/GenBank/DDBJ whole genome shotgun (WGS) entry which is preliminary data.</text>
</comment>
<dbReference type="InterPro" id="IPR050204">
    <property type="entry name" value="AraC_XylS_family_regulators"/>
</dbReference>
<dbReference type="SUPFAM" id="SSF46689">
    <property type="entry name" value="Homeodomain-like"/>
    <property type="match status" value="2"/>
</dbReference>
<dbReference type="PROSITE" id="PS00041">
    <property type="entry name" value="HTH_ARAC_FAMILY_1"/>
    <property type="match status" value="1"/>
</dbReference>